<reference evidence="3" key="1">
    <citation type="journal article" date="2017" name="Proc. Natl. Acad. Sci. U.S.A.">
        <title>Simulation of Deepwater Horizon oil plume reveals substrate specialization within a complex community of hydrocarbon degraders.</title>
        <authorList>
            <person name="Hu P."/>
            <person name="Dubinsky E.A."/>
            <person name="Probst A.J."/>
            <person name="Wang J."/>
            <person name="Sieber C.M.K."/>
            <person name="Tom L.M."/>
            <person name="Gardinali P."/>
            <person name="Banfield J.F."/>
            <person name="Atlas R.M."/>
            <person name="Andersen G.L."/>
        </authorList>
    </citation>
    <scope>NUCLEOTIDE SEQUENCE [LARGE SCALE GENOMIC DNA]</scope>
</reference>
<protein>
    <recommendedName>
        <fullName evidence="4">Lipocalin-like domain-containing protein</fullName>
    </recommendedName>
</protein>
<dbReference type="PROSITE" id="PS51257">
    <property type="entry name" value="PROKAR_LIPOPROTEIN"/>
    <property type="match status" value="1"/>
</dbReference>
<dbReference type="AlphaFoldDB" id="A0A1Y5HNF7"/>
<sequence>MKLFIYILFAMMVTACGGSNSDSSNNGNENSPGISLESMVGIWDATSESEGDIAEIYYSIKENGEWIEYFYQGDSLDNSENCYTTSKYTVEHLGDNEFEITFSEDESNSFNISIDGNDLVFINSDSTFRFSKSSLLESDFSPLCDE</sequence>
<dbReference type="EMBL" id="MABE01000656">
    <property type="protein sequence ID" value="OUS36652.1"/>
    <property type="molecule type" value="Genomic_DNA"/>
</dbReference>
<feature type="chain" id="PRO_5012554286" description="Lipocalin-like domain-containing protein" evidence="1">
    <location>
        <begin position="22"/>
        <end position="146"/>
    </location>
</feature>
<gene>
    <name evidence="2" type="ORF">A9R00_11460</name>
</gene>
<evidence type="ECO:0008006" key="4">
    <source>
        <dbReference type="Google" id="ProtNLM"/>
    </source>
</evidence>
<comment type="caution">
    <text evidence="2">The sequence shown here is derived from an EMBL/GenBank/DDBJ whole genome shotgun (WGS) entry which is preliminary data.</text>
</comment>
<organism evidence="2 3">
    <name type="scientific">Oleispira antarctica</name>
    <dbReference type="NCBI Taxonomy" id="188908"/>
    <lineage>
        <taxon>Bacteria</taxon>
        <taxon>Pseudomonadati</taxon>
        <taxon>Pseudomonadota</taxon>
        <taxon>Gammaproteobacteria</taxon>
        <taxon>Oceanospirillales</taxon>
        <taxon>Oceanospirillaceae</taxon>
        <taxon>Oleispira</taxon>
    </lineage>
</organism>
<accession>A0A1Y5HNF7</accession>
<feature type="signal peptide" evidence="1">
    <location>
        <begin position="1"/>
        <end position="21"/>
    </location>
</feature>
<proteinExistence type="predicted"/>
<keyword evidence="1" id="KW-0732">Signal</keyword>
<name>A0A1Y5HNF7_OLEAN</name>
<evidence type="ECO:0000313" key="3">
    <source>
        <dbReference type="Proteomes" id="UP000227088"/>
    </source>
</evidence>
<evidence type="ECO:0000313" key="2">
    <source>
        <dbReference type="EMBL" id="OUS36652.1"/>
    </source>
</evidence>
<dbReference type="Proteomes" id="UP000227088">
    <property type="component" value="Unassembled WGS sequence"/>
</dbReference>
<evidence type="ECO:0000256" key="1">
    <source>
        <dbReference type="SAM" id="SignalP"/>
    </source>
</evidence>